<dbReference type="Proteomes" id="UP001166286">
    <property type="component" value="Unassembled WGS sequence"/>
</dbReference>
<feature type="compositionally biased region" description="Low complexity" evidence="1">
    <location>
        <begin position="10"/>
        <end position="29"/>
    </location>
</feature>
<dbReference type="AlphaFoldDB" id="A0AA39R0X6"/>
<feature type="region of interest" description="Disordered" evidence="1">
    <location>
        <begin position="1"/>
        <end position="29"/>
    </location>
</feature>
<name>A0AA39R0X6_9LECA</name>
<proteinExistence type="predicted"/>
<dbReference type="EMBL" id="JAFEKC020000009">
    <property type="protein sequence ID" value="KAK0512887.1"/>
    <property type="molecule type" value="Genomic_DNA"/>
</dbReference>
<organism evidence="2 3">
    <name type="scientific">Cladonia borealis</name>
    <dbReference type="NCBI Taxonomy" id="184061"/>
    <lineage>
        <taxon>Eukaryota</taxon>
        <taxon>Fungi</taxon>
        <taxon>Dikarya</taxon>
        <taxon>Ascomycota</taxon>
        <taxon>Pezizomycotina</taxon>
        <taxon>Lecanoromycetes</taxon>
        <taxon>OSLEUM clade</taxon>
        <taxon>Lecanoromycetidae</taxon>
        <taxon>Lecanorales</taxon>
        <taxon>Lecanorineae</taxon>
        <taxon>Cladoniaceae</taxon>
        <taxon>Cladonia</taxon>
    </lineage>
</organism>
<accession>A0AA39R0X6</accession>
<evidence type="ECO:0000313" key="2">
    <source>
        <dbReference type="EMBL" id="KAK0512887.1"/>
    </source>
</evidence>
<sequence>MDYPRLPLTQTPETSQAQNQQQPASSPPTIASINRYILGKIIEVDIRLRIIYIESFDGEKSLAVEFTDNDHFDRMLAYHVNYRGDKVVSYIPSGRWDVMKKGNFGKHSPANKDRSYQTSKAWFAGADKHQKSRLSKVRERAIGVQMDAVRQLVKMQEEGALIGRESQDSHFDRLLAYYVNIRGDKVVSYIPSDRGGFWQPIAKSLVTNGMGSNQSKLRSERKTPCGCSFSYGNHVFQSIFLDKVSKVAFPKNIQQWATSIQPTVPTTCSATSSRSTLRHE</sequence>
<evidence type="ECO:0000256" key="1">
    <source>
        <dbReference type="SAM" id="MobiDB-lite"/>
    </source>
</evidence>
<comment type="caution">
    <text evidence="2">The sequence shown here is derived from an EMBL/GenBank/DDBJ whole genome shotgun (WGS) entry which is preliminary data.</text>
</comment>
<gene>
    <name evidence="2" type="ORF">JMJ35_004904</name>
</gene>
<reference evidence="2" key="1">
    <citation type="submission" date="2023-03" db="EMBL/GenBank/DDBJ databases">
        <title>Complete genome of Cladonia borealis.</title>
        <authorList>
            <person name="Park H."/>
        </authorList>
    </citation>
    <scope>NUCLEOTIDE SEQUENCE</scope>
    <source>
        <strain evidence="2">ANT050790</strain>
    </source>
</reference>
<evidence type="ECO:0000313" key="3">
    <source>
        <dbReference type="Proteomes" id="UP001166286"/>
    </source>
</evidence>
<protein>
    <submittedName>
        <fullName evidence="2">Uncharacterized protein</fullName>
    </submittedName>
</protein>
<keyword evidence="3" id="KW-1185">Reference proteome</keyword>